<comment type="caution">
    <text evidence="1">The sequence shown here is derived from an EMBL/GenBank/DDBJ whole genome shotgun (WGS) entry which is preliminary data.</text>
</comment>
<evidence type="ECO:0000313" key="2">
    <source>
        <dbReference type="Proteomes" id="UP000289808"/>
    </source>
</evidence>
<dbReference type="Proteomes" id="UP000289808">
    <property type="component" value="Unassembled WGS sequence"/>
</dbReference>
<name>A0A4Q0LWH2_9LACO</name>
<reference evidence="1 2" key="1">
    <citation type="submission" date="2019-01" db="EMBL/GenBank/DDBJ databases">
        <title>The genome sequence of Lactobacillus crispatus L49.</title>
        <authorList>
            <person name="Zhong J."/>
            <person name="Zhang J."/>
        </authorList>
    </citation>
    <scope>NUCLEOTIDE SEQUENCE [LARGE SCALE GENOMIC DNA]</scope>
    <source>
        <strain evidence="1 2">L49</strain>
    </source>
</reference>
<gene>
    <name evidence="1" type="ORF">ERD32_01860</name>
</gene>
<protein>
    <submittedName>
        <fullName evidence="1">DUF771 domain-containing protein</fullName>
    </submittedName>
</protein>
<accession>A0A4Q0LWH2</accession>
<dbReference type="AlphaFoldDB" id="A0A4Q0LWH2"/>
<evidence type="ECO:0000313" key="1">
    <source>
        <dbReference type="EMBL" id="RXF59470.1"/>
    </source>
</evidence>
<dbReference type="InterPro" id="IPR008489">
    <property type="entry name" value="DUF771"/>
</dbReference>
<proteinExistence type="predicted"/>
<dbReference type="Pfam" id="PF05595">
    <property type="entry name" value="DUF771"/>
    <property type="match status" value="1"/>
</dbReference>
<dbReference type="RefSeq" id="WP_128733929.1">
    <property type="nucleotide sequence ID" value="NZ_JABERN010000075.1"/>
</dbReference>
<sequence length="109" mass="12588">MDQLINTSILKNLVKQIVNESIKDNQDDLTGKTWSIDEFRKICCQGKGKSWVRTFIFDEYPEVNAKCGGFVVNPRKTAEGSRTIIFAKEACEWMQKHQHEIDWNAKVPV</sequence>
<organism evidence="1 2">
    <name type="scientific">Lactobacillus crispatus</name>
    <dbReference type="NCBI Taxonomy" id="47770"/>
    <lineage>
        <taxon>Bacteria</taxon>
        <taxon>Bacillati</taxon>
        <taxon>Bacillota</taxon>
        <taxon>Bacilli</taxon>
        <taxon>Lactobacillales</taxon>
        <taxon>Lactobacillaceae</taxon>
        <taxon>Lactobacillus</taxon>
    </lineage>
</organism>
<dbReference type="EMBL" id="SCLX01000007">
    <property type="protein sequence ID" value="RXF59470.1"/>
    <property type="molecule type" value="Genomic_DNA"/>
</dbReference>